<evidence type="ECO:0000256" key="3">
    <source>
        <dbReference type="ARBA" id="ARBA00022475"/>
    </source>
</evidence>
<name>A0A7S7NMR4_PALFE</name>
<keyword evidence="5 7" id="KW-1133">Transmembrane helix</keyword>
<dbReference type="Pfam" id="PF05977">
    <property type="entry name" value="MFS_3"/>
    <property type="match status" value="1"/>
</dbReference>
<feature type="transmembrane region" description="Helical" evidence="7">
    <location>
        <begin position="174"/>
        <end position="194"/>
    </location>
</feature>
<feature type="transmembrane region" description="Helical" evidence="7">
    <location>
        <begin position="108"/>
        <end position="124"/>
    </location>
</feature>
<dbReference type="RefSeq" id="WP_194448142.1">
    <property type="nucleotide sequence ID" value="NZ_CP063849.1"/>
</dbReference>
<feature type="transmembrane region" description="Helical" evidence="7">
    <location>
        <begin position="310"/>
        <end position="330"/>
    </location>
</feature>
<evidence type="ECO:0000256" key="7">
    <source>
        <dbReference type="SAM" id="Phobius"/>
    </source>
</evidence>
<dbReference type="EMBL" id="CP063849">
    <property type="protein sequence ID" value="QOY86473.1"/>
    <property type="molecule type" value="Genomic_DNA"/>
</dbReference>
<keyword evidence="2" id="KW-0813">Transport</keyword>
<dbReference type="PANTHER" id="PTHR23513:SF9">
    <property type="entry name" value="ENTEROBACTIN EXPORTER ENTS"/>
    <property type="match status" value="1"/>
</dbReference>
<dbReference type="InterPro" id="IPR010290">
    <property type="entry name" value="TM_effector"/>
</dbReference>
<keyword evidence="3" id="KW-1003">Cell membrane</keyword>
<evidence type="ECO:0000313" key="9">
    <source>
        <dbReference type="Proteomes" id="UP000593892"/>
    </source>
</evidence>
<keyword evidence="9" id="KW-1185">Reference proteome</keyword>
<organism evidence="8 9">
    <name type="scientific">Paludibaculum fermentans</name>
    <dbReference type="NCBI Taxonomy" id="1473598"/>
    <lineage>
        <taxon>Bacteria</taxon>
        <taxon>Pseudomonadati</taxon>
        <taxon>Acidobacteriota</taxon>
        <taxon>Terriglobia</taxon>
        <taxon>Bryobacterales</taxon>
        <taxon>Bryobacteraceae</taxon>
        <taxon>Paludibaculum</taxon>
    </lineage>
</organism>
<feature type="transmembrane region" description="Helical" evidence="7">
    <location>
        <begin position="82"/>
        <end position="102"/>
    </location>
</feature>
<evidence type="ECO:0000256" key="5">
    <source>
        <dbReference type="ARBA" id="ARBA00022989"/>
    </source>
</evidence>
<feature type="transmembrane region" description="Helical" evidence="7">
    <location>
        <begin position="50"/>
        <end position="70"/>
    </location>
</feature>
<gene>
    <name evidence="8" type="ORF">IRI77_27260</name>
</gene>
<feature type="transmembrane region" description="Helical" evidence="7">
    <location>
        <begin position="377"/>
        <end position="395"/>
    </location>
</feature>
<evidence type="ECO:0000256" key="6">
    <source>
        <dbReference type="ARBA" id="ARBA00023136"/>
    </source>
</evidence>
<evidence type="ECO:0000313" key="8">
    <source>
        <dbReference type="EMBL" id="QOY86473.1"/>
    </source>
</evidence>
<comment type="subcellular location">
    <subcellularLocation>
        <location evidence="1">Cell membrane</location>
        <topology evidence="1">Multi-pass membrane protein</topology>
    </subcellularLocation>
</comment>
<feature type="transmembrane region" description="Helical" evidence="7">
    <location>
        <begin position="226"/>
        <end position="245"/>
    </location>
</feature>
<accession>A0A7S7NMR4</accession>
<dbReference type="AlphaFoldDB" id="A0A7S7NMR4"/>
<sequence>MLDLLPDLSPLKRSRDFRLLYVGQLISGFGSALTYVVLPVQMYQLTRSTAMVGLLGVAEFVPMLLVAFLGGALADRLNRRDLILGAESLMAVTIAGLTLNALLPRPHVWLLFVTAALLAALNSVHRPSMEAMTPQLFRSEEMPAVSALNSIRGTAAHILGPGIAGWIAVTYGPAAAFGIDAATYLCGIAALLAMTRKEFRGGEEGALTWHTLAEGWRYALQRKDLLGTYLIDMNAMFFGMPNALFPAFGDAFGAQNVGWLYAAGPAGALVLSLTSGWATRIRRHGLAIAWAAALWGLAIVGFGLSANLWLALLFLALAGAADMVSGIFRMTVWNQTIPARLRGRTAAIEMVSYLSGPYLGNAEAGFAARLLGLGPSVVAGGVLCVLGSALITWALPDFRKYQAPQCTP</sequence>
<feature type="transmembrane region" description="Helical" evidence="7">
    <location>
        <begin position="285"/>
        <end position="304"/>
    </location>
</feature>
<dbReference type="Gene3D" id="1.20.1250.20">
    <property type="entry name" value="MFS general substrate transporter like domains"/>
    <property type="match status" value="2"/>
</dbReference>
<dbReference type="KEGG" id="pfer:IRI77_27260"/>
<dbReference type="GO" id="GO:0005886">
    <property type="term" value="C:plasma membrane"/>
    <property type="evidence" value="ECO:0007669"/>
    <property type="project" value="UniProtKB-SubCell"/>
</dbReference>
<dbReference type="InterPro" id="IPR036259">
    <property type="entry name" value="MFS_trans_sf"/>
</dbReference>
<keyword evidence="6 7" id="KW-0472">Membrane</keyword>
<dbReference type="PANTHER" id="PTHR23513">
    <property type="entry name" value="INTEGRAL MEMBRANE EFFLUX PROTEIN-RELATED"/>
    <property type="match status" value="1"/>
</dbReference>
<evidence type="ECO:0000256" key="1">
    <source>
        <dbReference type="ARBA" id="ARBA00004651"/>
    </source>
</evidence>
<feature type="transmembrane region" description="Helical" evidence="7">
    <location>
        <begin position="257"/>
        <end position="278"/>
    </location>
</feature>
<protein>
    <submittedName>
        <fullName evidence="8">MFS transporter</fullName>
    </submittedName>
</protein>
<dbReference type="SUPFAM" id="SSF103473">
    <property type="entry name" value="MFS general substrate transporter"/>
    <property type="match status" value="1"/>
</dbReference>
<feature type="transmembrane region" description="Helical" evidence="7">
    <location>
        <begin position="19"/>
        <end position="38"/>
    </location>
</feature>
<evidence type="ECO:0000256" key="2">
    <source>
        <dbReference type="ARBA" id="ARBA00022448"/>
    </source>
</evidence>
<keyword evidence="4 7" id="KW-0812">Transmembrane</keyword>
<evidence type="ECO:0000256" key="4">
    <source>
        <dbReference type="ARBA" id="ARBA00022692"/>
    </source>
</evidence>
<proteinExistence type="predicted"/>
<dbReference type="Proteomes" id="UP000593892">
    <property type="component" value="Chromosome"/>
</dbReference>
<dbReference type="CDD" id="cd06173">
    <property type="entry name" value="MFS_MefA_like"/>
    <property type="match status" value="1"/>
</dbReference>
<reference evidence="8 9" key="1">
    <citation type="submission" date="2020-10" db="EMBL/GenBank/DDBJ databases">
        <title>Complete genome sequence of Paludibaculum fermentans P105T, a facultatively anaerobic acidobacterium capable of dissimilatory Fe(III) reduction.</title>
        <authorList>
            <person name="Dedysh S.N."/>
            <person name="Beletsky A.V."/>
            <person name="Kulichevskaya I.S."/>
            <person name="Mardanov A.V."/>
            <person name="Ravin N.V."/>
        </authorList>
    </citation>
    <scope>NUCLEOTIDE SEQUENCE [LARGE SCALE GENOMIC DNA]</scope>
    <source>
        <strain evidence="8 9">P105</strain>
    </source>
</reference>